<feature type="region of interest" description="Disordered" evidence="1">
    <location>
        <begin position="1"/>
        <end position="27"/>
    </location>
</feature>
<organism evidence="3 4">
    <name type="scientific">Sphingomonas mucosissima</name>
    <dbReference type="NCBI Taxonomy" id="370959"/>
    <lineage>
        <taxon>Bacteria</taxon>
        <taxon>Pseudomonadati</taxon>
        <taxon>Pseudomonadota</taxon>
        <taxon>Alphaproteobacteria</taxon>
        <taxon>Sphingomonadales</taxon>
        <taxon>Sphingomonadaceae</taxon>
        <taxon>Sphingomonas</taxon>
    </lineage>
</organism>
<evidence type="ECO:0000313" key="3">
    <source>
        <dbReference type="EMBL" id="OWK33118.1"/>
    </source>
</evidence>
<dbReference type="OrthoDB" id="7862954at2"/>
<evidence type="ECO:0000256" key="1">
    <source>
        <dbReference type="SAM" id="MobiDB-lite"/>
    </source>
</evidence>
<protein>
    <submittedName>
        <fullName evidence="3">Chemotactic signal-response protein CheL</fullName>
    </submittedName>
</protein>
<feature type="domain" description="Flagellar protein FlgJ N-terminal" evidence="2">
    <location>
        <begin position="43"/>
        <end position="88"/>
    </location>
</feature>
<name>A0A245ZTP3_9SPHN</name>
<dbReference type="Proteomes" id="UP000197783">
    <property type="component" value="Unassembled WGS sequence"/>
</dbReference>
<gene>
    <name evidence="3" type="ORF">SPMU_14640</name>
</gene>
<sequence length="97" mass="10301">MDDIRISPPLPPTPRLPSASNAPAQKTARDFEAVFIGQMTQLMFESVEPGEFSGGHGEQMFRGVLAEKLGGAIAERGGIGLAPKVLEQIIKLQGGNQ</sequence>
<evidence type="ECO:0000259" key="2">
    <source>
        <dbReference type="Pfam" id="PF10135"/>
    </source>
</evidence>
<dbReference type="Pfam" id="PF10135">
    <property type="entry name" value="Rod-binding"/>
    <property type="match status" value="1"/>
</dbReference>
<dbReference type="EMBL" id="NBBJ01000001">
    <property type="protein sequence ID" value="OWK33118.1"/>
    <property type="molecule type" value="Genomic_DNA"/>
</dbReference>
<dbReference type="RefSeq" id="WP_088333041.1">
    <property type="nucleotide sequence ID" value="NZ_NBBJ01000001.1"/>
</dbReference>
<evidence type="ECO:0000313" key="4">
    <source>
        <dbReference type="Proteomes" id="UP000197783"/>
    </source>
</evidence>
<accession>A0A245ZTP3</accession>
<reference evidence="3 4" key="1">
    <citation type="submission" date="2017-03" db="EMBL/GenBank/DDBJ databases">
        <title>Genome sequence of Sphingomonas mucosissima DSM 17494.</title>
        <authorList>
            <person name="Poehlein A."/>
            <person name="Wuebbeler J.H."/>
            <person name="Steinbuechel A."/>
            <person name="Daniel R."/>
        </authorList>
    </citation>
    <scope>NUCLEOTIDE SEQUENCE [LARGE SCALE GENOMIC DNA]</scope>
    <source>
        <strain evidence="3 4">DSM 17494</strain>
    </source>
</reference>
<dbReference type="AlphaFoldDB" id="A0A245ZTP3"/>
<comment type="caution">
    <text evidence="3">The sequence shown here is derived from an EMBL/GenBank/DDBJ whole genome shotgun (WGS) entry which is preliminary data.</text>
</comment>
<keyword evidence="4" id="KW-1185">Reference proteome</keyword>
<proteinExistence type="predicted"/>
<dbReference type="InterPro" id="IPR019301">
    <property type="entry name" value="Flagellar_prot_FlgJ_N"/>
</dbReference>